<dbReference type="GO" id="GO:0005524">
    <property type="term" value="F:ATP binding"/>
    <property type="evidence" value="ECO:0007669"/>
    <property type="project" value="InterPro"/>
</dbReference>
<evidence type="ECO:0000256" key="1">
    <source>
        <dbReference type="SAM" id="Coils"/>
    </source>
</evidence>
<dbReference type="EMBL" id="RRCF01000001">
    <property type="protein sequence ID" value="RRJ22722.1"/>
    <property type="molecule type" value="Genomic_DNA"/>
</dbReference>
<comment type="caution">
    <text evidence="3">The sequence shown here is derived from an EMBL/GenBank/DDBJ whole genome shotgun (WGS) entry which is preliminary data.</text>
</comment>
<organism evidence="3 4">
    <name type="scientific">Rheinheimera mesophila</name>
    <dbReference type="NCBI Taxonomy" id="1547515"/>
    <lineage>
        <taxon>Bacteria</taxon>
        <taxon>Pseudomonadati</taxon>
        <taxon>Pseudomonadota</taxon>
        <taxon>Gammaproteobacteria</taxon>
        <taxon>Chromatiales</taxon>
        <taxon>Chromatiaceae</taxon>
        <taxon>Rheinheimera</taxon>
    </lineage>
</organism>
<dbReference type="RefSeq" id="WP_046520496.1">
    <property type="nucleotide sequence ID" value="NZ_LAVS01000040.1"/>
</dbReference>
<dbReference type="PANTHER" id="PTHR40396:SF1">
    <property type="entry name" value="ATPASE AAA-TYPE CORE DOMAIN-CONTAINING PROTEIN"/>
    <property type="match status" value="1"/>
</dbReference>
<dbReference type="Gene3D" id="3.40.50.300">
    <property type="entry name" value="P-loop containing nucleotide triphosphate hydrolases"/>
    <property type="match status" value="1"/>
</dbReference>
<dbReference type="InterPro" id="IPR027417">
    <property type="entry name" value="P-loop_NTPase"/>
</dbReference>
<reference evidence="3 4" key="1">
    <citation type="submission" date="2018-11" db="EMBL/GenBank/DDBJ databases">
        <title>Draft genome analysis of Rheinheimera mesophila isolated from an industrial waste site.</title>
        <authorList>
            <person name="Yu Q."/>
            <person name="Qi Y."/>
            <person name="Zhang H."/>
            <person name="Lu Y."/>
            <person name="Pu J."/>
        </authorList>
    </citation>
    <scope>NUCLEOTIDE SEQUENCE [LARGE SCALE GENOMIC DNA]</scope>
    <source>
        <strain evidence="3 4">IITR13</strain>
    </source>
</reference>
<dbReference type="Pfam" id="PF13304">
    <property type="entry name" value="AAA_21"/>
    <property type="match status" value="1"/>
</dbReference>
<feature type="coiled-coil region" evidence="1">
    <location>
        <begin position="58"/>
        <end position="85"/>
    </location>
</feature>
<dbReference type="AlphaFoldDB" id="A0A3P3QNA1"/>
<evidence type="ECO:0000313" key="4">
    <source>
        <dbReference type="Proteomes" id="UP000276260"/>
    </source>
</evidence>
<dbReference type="InterPro" id="IPR003959">
    <property type="entry name" value="ATPase_AAA_core"/>
</dbReference>
<gene>
    <name evidence="3" type="ORF">EIK76_01145</name>
</gene>
<dbReference type="Proteomes" id="UP000276260">
    <property type="component" value="Unassembled WGS sequence"/>
</dbReference>
<proteinExistence type="predicted"/>
<dbReference type="SUPFAM" id="SSF52540">
    <property type="entry name" value="P-loop containing nucleoside triphosphate hydrolases"/>
    <property type="match status" value="1"/>
</dbReference>
<dbReference type="InterPro" id="IPR029063">
    <property type="entry name" value="SAM-dependent_MTases_sf"/>
</dbReference>
<evidence type="ECO:0000259" key="2">
    <source>
        <dbReference type="Pfam" id="PF13304"/>
    </source>
</evidence>
<accession>A0A3P3QNA1</accession>
<dbReference type="OrthoDB" id="9815944at2"/>
<dbReference type="GO" id="GO:0016887">
    <property type="term" value="F:ATP hydrolysis activity"/>
    <property type="evidence" value="ECO:0007669"/>
    <property type="project" value="InterPro"/>
</dbReference>
<dbReference type="SUPFAM" id="SSF53335">
    <property type="entry name" value="S-adenosyl-L-methionine-dependent methyltransferases"/>
    <property type="match status" value="1"/>
</dbReference>
<keyword evidence="1" id="KW-0175">Coiled coil</keyword>
<dbReference type="PANTHER" id="PTHR40396">
    <property type="entry name" value="ATPASE-LIKE PROTEIN"/>
    <property type="match status" value="1"/>
</dbReference>
<evidence type="ECO:0000313" key="3">
    <source>
        <dbReference type="EMBL" id="RRJ22722.1"/>
    </source>
</evidence>
<name>A0A3P3QNA1_9GAMM</name>
<feature type="domain" description="ATPase AAA-type core" evidence="2">
    <location>
        <begin position="28"/>
        <end position="311"/>
    </location>
</feature>
<sequence length="631" mass="71688">MLITKINIPEDEKKGLARINMPRTEKLVLIAGANGSGKSRILDKIKNTLLEKPTIADIEREISDKKRYENEIRTQEENLILMHEQNKGVGGGKYSDEEIQRVKNIIESLNSLIEKNTKSLKWNLIETSEVKEFYDYVDFVPKNLDLTDSRSHNRYRLIESVKKLDQVGVANSSESTFAKIQHVQDLWFNATHPSSSVNENNKFKYIADYERLCDYVNTFLGAKLDRTGDGDATIFGRVLGESGLSDGQKVLLQLCLALYTQQSKLNDFIIFMDEPENHLHPKALIEVVDKLFSTLANGQLWIATHSINLLAHYDPKHIWYVENGEISFSGNIPERVLEGLIGNQDEIDKLSNFLSLPAQMATAKFSFECLMSPKAIVTGVGDPQTTQIINAINSLKNKGDRLRILDFGAGKGRLLSTIFDTTASTEVNVSEWLDYYAYDLPSEDKAECLKVLERVYGSDKTRYFDDEEKFKGALEEHTFDMIIMCNVFHEIDPKGWLDLFREGGLIRSTLSEEGTLLIVEDQLIPVGEKAYKNGFLVFDKPQFKKLFGIKADYREDDFKQDGRLKAHFIPANVLKNISNASRVEAIKSLREAAKIKIKKLRSEDASFKNGKLHGFWIQQVANAQLCLDEFE</sequence>
<dbReference type="Gene3D" id="3.40.50.150">
    <property type="entry name" value="Vaccinia Virus protein VP39"/>
    <property type="match status" value="1"/>
</dbReference>
<protein>
    <recommendedName>
        <fullName evidence="2">ATPase AAA-type core domain-containing protein</fullName>
    </recommendedName>
</protein>
<keyword evidence="4" id="KW-1185">Reference proteome</keyword>